<keyword evidence="6" id="KW-1185">Reference proteome</keyword>
<comment type="similarity">
    <text evidence="2">Belongs to the BUD31 (G10) family.</text>
</comment>
<sequence>MPKIKTNRTKPPPEGFDEIEDILEEYNRKMRDDTSTTSTTSEKPSRKSCTTGCSSRSTQMPSCRGCASTD</sequence>
<keyword evidence="3" id="KW-0539">Nucleus</keyword>
<evidence type="ECO:0000256" key="1">
    <source>
        <dbReference type="ARBA" id="ARBA00004123"/>
    </source>
</evidence>
<reference evidence="6" key="1">
    <citation type="submission" date="2015-02" db="EMBL/GenBank/DDBJ databases">
        <authorList>
            <person name="Gon?alves P."/>
        </authorList>
    </citation>
    <scope>NUCLEOTIDE SEQUENCE [LARGE SCALE GENOMIC DNA]</scope>
</reference>
<organism evidence="5 6">
    <name type="scientific">Sporidiobolus salmonicolor</name>
    <name type="common">Yeast-like fungus</name>
    <name type="synonym">Sporobolomyces salmonicolor</name>
    <dbReference type="NCBI Taxonomy" id="5005"/>
    <lineage>
        <taxon>Eukaryota</taxon>
        <taxon>Fungi</taxon>
        <taxon>Dikarya</taxon>
        <taxon>Basidiomycota</taxon>
        <taxon>Pucciniomycotina</taxon>
        <taxon>Microbotryomycetes</taxon>
        <taxon>Sporidiobolales</taxon>
        <taxon>Sporidiobolaceae</taxon>
        <taxon>Sporobolomyces</taxon>
    </lineage>
</organism>
<gene>
    <name evidence="5" type="primary">SPOSA6832_00873</name>
</gene>
<evidence type="ECO:0000256" key="3">
    <source>
        <dbReference type="ARBA" id="ARBA00023242"/>
    </source>
</evidence>
<evidence type="ECO:0000256" key="4">
    <source>
        <dbReference type="SAM" id="MobiDB-lite"/>
    </source>
</evidence>
<dbReference type="EMBL" id="CENE01000002">
    <property type="protein sequence ID" value="CEQ39356.1"/>
    <property type="molecule type" value="Genomic_DNA"/>
</dbReference>
<dbReference type="InterPro" id="IPR001748">
    <property type="entry name" value="BUD31"/>
</dbReference>
<dbReference type="AlphaFoldDB" id="A0A0D6EHG9"/>
<dbReference type="Pfam" id="PF01125">
    <property type="entry name" value="BUD31"/>
    <property type="match status" value="1"/>
</dbReference>
<feature type="non-terminal residue" evidence="5">
    <location>
        <position position="1"/>
    </location>
</feature>
<protein>
    <submittedName>
        <fullName evidence="5">SPOSA6832_00873-mRNA-1:cds</fullName>
    </submittedName>
</protein>
<evidence type="ECO:0000256" key="2">
    <source>
        <dbReference type="ARBA" id="ARBA00005287"/>
    </source>
</evidence>
<dbReference type="OrthoDB" id="277109at2759"/>
<name>A0A0D6EHG9_SPOSA</name>
<proteinExistence type="inferred from homology"/>
<dbReference type="GO" id="GO:0005634">
    <property type="term" value="C:nucleus"/>
    <property type="evidence" value="ECO:0007669"/>
    <property type="project" value="UniProtKB-SubCell"/>
</dbReference>
<comment type="subcellular location">
    <subcellularLocation>
        <location evidence="1">Nucleus</location>
    </subcellularLocation>
</comment>
<evidence type="ECO:0000313" key="6">
    <source>
        <dbReference type="Proteomes" id="UP000243876"/>
    </source>
</evidence>
<evidence type="ECO:0000313" key="5">
    <source>
        <dbReference type="EMBL" id="CEQ39356.1"/>
    </source>
</evidence>
<feature type="region of interest" description="Disordered" evidence="4">
    <location>
        <begin position="27"/>
        <end position="70"/>
    </location>
</feature>
<feature type="compositionally biased region" description="Polar residues" evidence="4">
    <location>
        <begin position="47"/>
        <end position="61"/>
    </location>
</feature>
<accession>A0A0D6EHG9</accession>
<dbReference type="Proteomes" id="UP000243876">
    <property type="component" value="Unassembled WGS sequence"/>
</dbReference>